<dbReference type="GO" id="GO:0004155">
    <property type="term" value="F:6,7-dihydropteridine reductase activity"/>
    <property type="evidence" value="ECO:0007669"/>
    <property type="project" value="UniProtKB-EC"/>
</dbReference>
<proteinExistence type="inferred from homology"/>
<keyword evidence="5" id="KW-0783">Tetrahydrobiopterin biosynthesis</keyword>
<evidence type="ECO:0000256" key="5">
    <source>
        <dbReference type="ARBA" id="ARBA00023007"/>
    </source>
</evidence>
<evidence type="ECO:0000256" key="7">
    <source>
        <dbReference type="ARBA" id="ARBA00039520"/>
    </source>
</evidence>
<evidence type="ECO:0000256" key="2">
    <source>
        <dbReference type="ARBA" id="ARBA00011738"/>
    </source>
</evidence>
<dbReference type="PANTHER" id="PTHR15104">
    <property type="entry name" value="DIHYDROPTERIDINE REDUCTASE"/>
    <property type="match status" value="1"/>
</dbReference>
<dbReference type="SUPFAM" id="SSF51735">
    <property type="entry name" value="NAD(P)-binding Rossmann-fold domains"/>
    <property type="match status" value="1"/>
</dbReference>
<dbReference type="GO" id="GO:0006729">
    <property type="term" value="P:tetrahydrobiopterin biosynthetic process"/>
    <property type="evidence" value="ECO:0007669"/>
    <property type="project" value="UniProtKB-KW"/>
</dbReference>
<sequence>MVKTALLIGASGGLGRSVLRAFSKSQWRVLCADLHKPEDAGAFYLIDKNDSISTTQDKLLEFVGSNKIDSVVNVAGGWTGGDISHASAARDAELLFQQSVLSSVVAAHVYARKGAPASVLVLTGAAAATQPTPSMLAYGLAKSSVHFLCKSVAQDEAVKEKKGSVLCLLPTTLDTLSNRQAMPDASRSEWTPLSDVANQIIEWSNSEAGRPTSGSLVRITTKDGSTRFVIE</sequence>
<dbReference type="EC" id="1.5.1.34" evidence="6"/>
<reference evidence="10" key="3">
    <citation type="submission" date="2013-03" db="EMBL/GenBank/DDBJ databases">
        <authorList>
            <person name="Motta M.C.M."/>
            <person name="Martins A.C.A."/>
            <person name="Preta C.M.C.C."/>
            <person name="Silva R."/>
            <person name="de Souza S.S."/>
            <person name="Klein C.C."/>
            <person name="de Almeida L.G.P."/>
            <person name="Cunha O.L."/>
            <person name="Colabardini A.C."/>
            <person name="Lima B.A."/>
            <person name="Machado C.R."/>
            <person name="Soares C.M.A."/>
            <person name="de Menezes C.B.A."/>
            <person name="Bartolomeu D.C."/>
            <person name="Grisard E.C."/>
            <person name="Fantinatti-Garboggini F."/>
            <person name="Rodrigues-Luiz G.F."/>
            <person name="Wagner G."/>
            <person name="Goldman G.H."/>
            <person name="Fietto J.L.R."/>
            <person name="Ciapina L.P."/>
            <person name="Brocchi M."/>
            <person name="Elias M.C."/>
            <person name="Goldman M.H.S."/>
            <person name="Sagot M.-F."/>
            <person name="Pereira M."/>
            <person name="Stoco P.H."/>
            <person name="Teixeira S.M.R."/>
            <person name="de Mendonca-Neto R.P."/>
            <person name="Maciel T.E.F."/>
            <person name="Mendes T.A.O."/>
            <person name="Urmenyi T.P."/>
            <person name="Teixeira M.M.G."/>
            <person name="de Camargo E.F.P."/>
            <person name="de Sousa W."/>
            <person name="Schenkman S."/>
            <person name="de Vasconcelos A.T.R."/>
        </authorList>
    </citation>
    <scope>NUCLEOTIDE SEQUENCE</scope>
</reference>
<dbReference type="PRINTS" id="PR00081">
    <property type="entry name" value="GDHRDH"/>
</dbReference>
<keyword evidence="3" id="KW-0521">NADP</keyword>
<dbReference type="PANTHER" id="PTHR15104:SF0">
    <property type="entry name" value="DIHYDROPTERIDINE REDUCTASE"/>
    <property type="match status" value="1"/>
</dbReference>
<dbReference type="OrthoDB" id="1204at2759"/>
<keyword evidence="4 9" id="KW-0560">Oxidoreductase</keyword>
<dbReference type="GO" id="GO:0005737">
    <property type="term" value="C:cytoplasm"/>
    <property type="evidence" value="ECO:0007669"/>
    <property type="project" value="TreeGrafter"/>
</dbReference>
<evidence type="ECO:0000313" key="9">
    <source>
        <dbReference type="EMBL" id="AGU68053.1"/>
    </source>
</evidence>
<dbReference type="AlphaFoldDB" id="S9UT71"/>
<evidence type="ECO:0000313" key="10">
    <source>
        <dbReference type="EMBL" id="EPY32014.1"/>
    </source>
</evidence>
<evidence type="ECO:0000256" key="1">
    <source>
        <dbReference type="ARBA" id="ARBA00006484"/>
    </source>
</evidence>
<dbReference type="Proteomes" id="UP000015354">
    <property type="component" value="Unassembled WGS sequence"/>
</dbReference>
<evidence type="ECO:0000256" key="6">
    <source>
        <dbReference type="ARBA" id="ARBA00039153"/>
    </source>
</evidence>
<reference evidence="9" key="2">
    <citation type="journal article" date="2013" name="PLoS ONE">
        <title>Biosynthesis of vitamins and cofactors in bacterium-harbouring trypanosomatids depends on the symbiotic association as revealed by genomic analyses.</title>
        <authorList>
            <person name="Klein C.C."/>
            <person name="Alves J.M."/>
            <person name="Serrano M.G."/>
            <person name="Buck G.A."/>
            <person name="Vasconcelos A.T."/>
            <person name="Sagot M.F."/>
            <person name="Teixeira M.M."/>
            <person name="Camargo E.P."/>
            <person name="Motta M.C."/>
        </authorList>
    </citation>
    <scope>NUCLEOTIDE SEQUENCE</scope>
    <source>
        <strain evidence="9">TCC012E</strain>
    </source>
</reference>
<accession>S9UT71</accession>
<dbReference type="FunFam" id="3.40.50.720:FF:000157">
    <property type="entry name" value="Quinoid dihydropteridine reductase"/>
    <property type="match status" value="1"/>
</dbReference>
<dbReference type="EMBL" id="ATMH01003020">
    <property type="protein sequence ID" value="EPY32014.1"/>
    <property type="molecule type" value="Genomic_DNA"/>
</dbReference>
<reference evidence="10 11" key="1">
    <citation type="journal article" date="2013" name="PLoS ONE">
        <title>Predicting the Proteins of Angomonas deanei, Strigomonas culicis and Their Respective Endosymbionts Reveals New Aspects of the Trypanosomatidae Family.</title>
        <authorList>
            <person name="Motta M.C."/>
            <person name="Martins A.C."/>
            <person name="de Souza S.S."/>
            <person name="Catta-Preta C.M."/>
            <person name="Silva R."/>
            <person name="Klein C.C."/>
            <person name="de Almeida L.G."/>
            <person name="de Lima Cunha O."/>
            <person name="Ciapina L.P."/>
            <person name="Brocchi M."/>
            <person name="Colabardini A.C."/>
            <person name="de Araujo Lima B."/>
            <person name="Machado C.R."/>
            <person name="de Almeida Soares C.M."/>
            <person name="Probst C.M."/>
            <person name="de Menezes C.B."/>
            <person name="Thompson C.E."/>
            <person name="Bartholomeu D.C."/>
            <person name="Gradia D.F."/>
            <person name="Pavoni D.P."/>
            <person name="Grisard E.C."/>
            <person name="Fantinatti-Garboggini F."/>
            <person name="Marchini F.K."/>
            <person name="Rodrigues-Luiz G.F."/>
            <person name="Wagner G."/>
            <person name="Goldman G.H."/>
            <person name="Fietto J.L."/>
            <person name="Elias M.C."/>
            <person name="Goldman M.H."/>
            <person name="Sagot M.F."/>
            <person name="Pereira M."/>
            <person name="Stoco P.H."/>
            <person name="de Mendonca-Neto R.P."/>
            <person name="Teixeira S.M."/>
            <person name="Maciel T.E."/>
            <person name="de Oliveira Mendes T.A."/>
            <person name="Urmenyi T.P."/>
            <person name="de Souza W."/>
            <person name="Schenkman S."/>
            <person name="de Vasconcelos A.T."/>
        </authorList>
    </citation>
    <scope>NUCLEOTIDE SEQUENCE [LARGE SCALE GENOMIC DNA]</scope>
</reference>
<dbReference type="InterPro" id="IPR036291">
    <property type="entry name" value="NAD(P)-bd_dom_sf"/>
</dbReference>
<dbReference type="GO" id="GO:0070402">
    <property type="term" value="F:NADPH binding"/>
    <property type="evidence" value="ECO:0007669"/>
    <property type="project" value="TreeGrafter"/>
</dbReference>
<dbReference type="InterPro" id="IPR002347">
    <property type="entry name" value="SDR_fam"/>
</dbReference>
<evidence type="ECO:0000256" key="8">
    <source>
        <dbReference type="ARBA" id="ARBA00041348"/>
    </source>
</evidence>
<evidence type="ECO:0000256" key="4">
    <source>
        <dbReference type="ARBA" id="ARBA00023002"/>
    </source>
</evidence>
<keyword evidence="11" id="KW-1185">Reference proteome</keyword>
<gene>
    <name evidence="10" type="ORF">STCU_03020</name>
</gene>
<evidence type="ECO:0000256" key="3">
    <source>
        <dbReference type="ARBA" id="ARBA00022857"/>
    </source>
</evidence>
<dbReference type="Gene3D" id="3.40.50.720">
    <property type="entry name" value="NAD(P)-binding Rossmann-like Domain"/>
    <property type="match status" value="1"/>
</dbReference>
<dbReference type="EMBL" id="KF160033">
    <property type="protein sequence ID" value="AGU68053.1"/>
    <property type="molecule type" value="Genomic_DNA"/>
</dbReference>
<organism evidence="10 11">
    <name type="scientific">Strigomonas culicis</name>
    <dbReference type="NCBI Taxonomy" id="28005"/>
    <lineage>
        <taxon>Eukaryota</taxon>
        <taxon>Discoba</taxon>
        <taxon>Euglenozoa</taxon>
        <taxon>Kinetoplastea</taxon>
        <taxon>Metakinetoplastina</taxon>
        <taxon>Trypanosomatida</taxon>
        <taxon>Trypanosomatidae</taxon>
        <taxon>Strigomonadinae</taxon>
        <taxon>Strigomonas</taxon>
    </lineage>
</organism>
<dbReference type="Pfam" id="PF00106">
    <property type="entry name" value="adh_short"/>
    <property type="match status" value="1"/>
</dbReference>
<comment type="similarity">
    <text evidence="1">Belongs to the short-chain dehydrogenases/reductases (SDR) family.</text>
</comment>
<name>S9UT71_9TRYP</name>
<dbReference type="GO" id="GO:0006559">
    <property type="term" value="P:L-phenylalanine catabolic process"/>
    <property type="evidence" value="ECO:0007669"/>
    <property type="project" value="TreeGrafter"/>
</dbReference>
<evidence type="ECO:0000313" key="11">
    <source>
        <dbReference type="Proteomes" id="UP000015354"/>
    </source>
</evidence>
<dbReference type="GO" id="GO:0070404">
    <property type="term" value="F:NADH binding"/>
    <property type="evidence" value="ECO:0007669"/>
    <property type="project" value="TreeGrafter"/>
</dbReference>
<protein>
    <recommendedName>
        <fullName evidence="7">Dihydropteridine reductase</fullName>
        <ecNumber evidence="6">1.5.1.34</ecNumber>
    </recommendedName>
    <alternativeName>
        <fullName evidence="8">Quinoid dihydropteridine reductase</fullName>
    </alternativeName>
</protein>
<comment type="subunit">
    <text evidence="2">Homodimer.</text>
</comment>